<keyword evidence="2" id="KW-0808">Transferase</keyword>
<dbReference type="InterPro" id="IPR015124">
    <property type="entry name" value="Stf0"/>
</dbReference>
<evidence type="ECO:0000313" key="2">
    <source>
        <dbReference type="EMBL" id="THF50978.1"/>
    </source>
</evidence>
<evidence type="ECO:0000313" key="3">
    <source>
        <dbReference type="Proteomes" id="UP000310754"/>
    </source>
</evidence>
<sequence length="253" mass="27914">MAKYQSYIICTSPRSGSTLLCKLLAATGISGNPGSYFHRPSLSEWLSSFNLNLEPTLSETDTLEAIFQAAIAKGSLDTGVFGLRLQRHSFDFFMEKLRILHPGHANDRERVEAAFGRTLFIHLTRLDKVEQAVSCVKAEQTGLWHVAPDGTELERVAPAKEPVYDAADIRATYERFAAFDLGWQNWFEEQGIAPLRITYHALSADPAGHVRIILEALGLDGNAANGVVPGVAKLADAINRDWVMRFRAELDAG</sequence>
<dbReference type="Gene3D" id="3.40.50.300">
    <property type="entry name" value="P-loop containing nucleotide triphosphate hydrolases"/>
    <property type="match status" value="1"/>
</dbReference>
<dbReference type="AlphaFoldDB" id="A0A4S3ZYJ0"/>
<reference evidence="2 3" key="1">
    <citation type="submission" date="2019-04" db="EMBL/GenBank/DDBJ databases">
        <title>Rhizobium terrae sp. nov., isolated from a paddy soil.</title>
        <authorList>
            <person name="Lin S.-Y."/>
            <person name="Hameed A."/>
            <person name="Huang H.-I."/>
            <person name="Young C.-C."/>
        </authorList>
    </citation>
    <scope>NUCLEOTIDE SEQUENCE [LARGE SCALE GENOMIC DNA]</scope>
    <source>
        <strain evidence="2 3">CC-HIH110</strain>
    </source>
</reference>
<dbReference type="InterPro" id="IPR027417">
    <property type="entry name" value="P-loop_NTPase"/>
</dbReference>
<proteinExistence type="predicted"/>
<accession>A0A4S3ZYJ0</accession>
<evidence type="ECO:0000259" key="1">
    <source>
        <dbReference type="Pfam" id="PF09037"/>
    </source>
</evidence>
<dbReference type="PIRSF" id="PIRSF021497">
    <property type="entry name" value="Sulphotransferase_Stf0"/>
    <property type="match status" value="1"/>
</dbReference>
<keyword evidence="3" id="KW-1185">Reference proteome</keyword>
<dbReference type="GO" id="GO:0016740">
    <property type="term" value="F:transferase activity"/>
    <property type="evidence" value="ECO:0007669"/>
    <property type="project" value="UniProtKB-KW"/>
</dbReference>
<name>A0A4S3ZYJ0_9HYPH</name>
<organism evidence="2 3">
    <name type="scientific">Allorhizobium terrae</name>
    <dbReference type="NCBI Taxonomy" id="1848972"/>
    <lineage>
        <taxon>Bacteria</taxon>
        <taxon>Pseudomonadati</taxon>
        <taxon>Pseudomonadota</taxon>
        <taxon>Alphaproteobacteria</taxon>
        <taxon>Hyphomicrobiales</taxon>
        <taxon>Rhizobiaceae</taxon>
        <taxon>Rhizobium/Agrobacterium group</taxon>
        <taxon>Allorhizobium</taxon>
    </lineage>
</organism>
<dbReference type="Proteomes" id="UP000310754">
    <property type="component" value="Unassembled WGS sequence"/>
</dbReference>
<dbReference type="Pfam" id="PF09037">
    <property type="entry name" value="Sulphotransf"/>
    <property type="match status" value="1"/>
</dbReference>
<dbReference type="RefSeq" id="WP_190235726.1">
    <property type="nucleotide sequence ID" value="NZ_SSOA01000003.1"/>
</dbReference>
<comment type="caution">
    <text evidence="2">The sequence shown here is derived from an EMBL/GenBank/DDBJ whole genome shotgun (WGS) entry which is preliminary data.</text>
</comment>
<dbReference type="SUPFAM" id="SSF52540">
    <property type="entry name" value="P-loop containing nucleoside triphosphate hydrolases"/>
    <property type="match status" value="1"/>
</dbReference>
<feature type="domain" description="Sulphotransferase Stf0" evidence="1">
    <location>
        <begin position="6"/>
        <end position="249"/>
    </location>
</feature>
<dbReference type="InterPro" id="IPR024628">
    <property type="entry name" value="Sulfotransferase_Stf0_dom"/>
</dbReference>
<protein>
    <submittedName>
        <fullName evidence="2">Sulfotransferase</fullName>
    </submittedName>
</protein>
<dbReference type="EMBL" id="SSOA01000003">
    <property type="protein sequence ID" value="THF50978.1"/>
    <property type="molecule type" value="Genomic_DNA"/>
</dbReference>
<gene>
    <name evidence="2" type="ORF">E6C51_09130</name>
</gene>